<protein>
    <recommendedName>
        <fullName evidence="1">tRNA-uridine 2-sulfurtransferase</fullName>
        <ecNumber evidence="1">2.8.1.13</ecNumber>
    </recommendedName>
</protein>
<dbReference type="SUPFAM" id="SSF52402">
    <property type="entry name" value="Adenine nucleotide alpha hydrolases-like"/>
    <property type="match status" value="1"/>
</dbReference>
<dbReference type="Pfam" id="PF20259">
    <property type="entry name" value="tRNA_Me_trans_M"/>
    <property type="match status" value="1"/>
</dbReference>
<keyword evidence="7" id="KW-0067">ATP-binding</keyword>
<evidence type="ECO:0000256" key="9">
    <source>
        <dbReference type="ARBA" id="ARBA00023157"/>
    </source>
</evidence>
<dbReference type="Proteomes" id="UP000824099">
    <property type="component" value="Unassembled WGS sequence"/>
</dbReference>
<comment type="function">
    <text evidence="11">Catalyzes the 2-thiolation of uridine at the wobble position (U34) of tRNA, leading to the formation of s(2)U34.</text>
</comment>
<evidence type="ECO:0000256" key="2">
    <source>
        <dbReference type="ARBA" id="ARBA00022490"/>
    </source>
</evidence>
<accession>A0A9D1SLY3</accession>
<keyword evidence="3" id="KW-0820">tRNA-binding</keyword>
<dbReference type="HAMAP" id="MF_00144">
    <property type="entry name" value="tRNA_thiouridyl_MnmA"/>
    <property type="match status" value="1"/>
</dbReference>
<keyword evidence="8" id="KW-0694">RNA-binding</keyword>
<dbReference type="InterPro" id="IPR014729">
    <property type="entry name" value="Rossmann-like_a/b/a_fold"/>
</dbReference>
<proteinExistence type="inferred from homology"/>
<dbReference type="AlphaFoldDB" id="A0A9D1SLY3"/>
<evidence type="ECO:0000256" key="3">
    <source>
        <dbReference type="ARBA" id="ARBA00022555"/>
    </source>
</evidence>
<dbReference type="CDD" id="cd01998">
    <property type="entry name" value="MnmA_TRMU-like"/>
    <property type="match status" value="1"/>
</dbReference>
<dbReference type="Pfam" id="PF20258">
    <property type="entry name" value="tRNA_Me_trans_C"/>
    <property type="match status" value="1"/>
</dbReference>
<feature type="non-terminal residue" evidence="14">
    <location>
        <position position="375"/>
    </location>
</feature>
<dbReference type="GO" id="GO:0005524">
    <property type="term" value="F:ATP binding"/>
    <property type="evidence" value="ECO:0007669"/>
    <property type="project" value="UniProtKB-KW"/>
</dbReference>
<evidence type="ECO:0000256" key="4">
    <source>
        <dbReference type="ARBA" id="ARBA00022679"/>
    </source>
</evidence>
<dbReference type="Gene3D" id="2.40.30.10">
    <property type="entry name" value="Translation factors"/>
    <property type="match status" value="1"/>
</dbReference>
<evidence type="ECO:0000259" key="13">
    <source>
        <dbReference type="Pfam" id="PF20259"/>
    </source>
</evidence>
<comment type="caution">
    <text evidence="14">The sequence shown here is derived from an EMBL/GenBank/DDBJ whole genome shotgun (WGS) entry which is preliminary data.</text>
</comment>
<reference evidence="14" key="2">
    <citation type="journal article" date="2021" name="PeerJ">
        <title>Extensive microbial diversity within the chicken gut microbiome revealed by metagenomics and culture.</title>
        <authorList>
            <person name="Gilroy R."/>
            <person name="Ravi A."/>
            <person name="Getino M."/>
            <person name="Pursley I."/>
            <person name="Horton D.L."/>
            <person name="Alikhan N.F."/>
            <person name="Baker D."/>
            <person name="Gharbi K."/>
            <person name="Hall N."/>
            <person name="Watson M."/>
            <person name="Adriaenssens E.M."/>
            <person name="Foster-Nyarko E."/>
            <person name="Jarju S."/>
            <person name="Secka A."/>
            <person name="Antonio M."/>
            <person name="Oren A."/>
            <person name="Chaudhuri R.R."/>
            <person name="La Ragione R."/>
            <person name="Hildebrand F."/>
            <person name="Pallen M.J."/>
        </authorList>
    </citation>
    <scope>NUCLEOTIDE SEQUENCE</scope>
    <source>
        <strain evidence="14">CHK160-1198</strain>
    </source>
</reference>
<evidence type="ECO:0000313" key="15">
    <source>
        <dbReference type="Proteomes" id="UP000824099"/>
    </source>
</evidence>
<comment type="catalytic activity">
    <reaction evidence="10">
        <text>S-sulfanyl-L-cysteinyl-[protein] + uridine(34) in tRNA + AH2 + ATP = 2-thiouridine(34) in tRNA + L-cysteinyl-[protein] + A + AMP + diphosphate + H(+)</text>
        <dbReference type="Rhea" id="RHEA:47032"/>
        <dbReference type="Rhea" id="RHEA-COMP:10131"/>
        <dbReference type="Rhea" id="RHEA-COMP:11726"/>
        <dbReference type="Rhea" id="RHEA-COMP:11727"/>
        <dbReference type="Rhea" id="RHEA-COMP:11728"/>
        <dbReference type="ChEBI" id="CHEBI:13193"/>
        <dbReference type="ChEBI" id="CHEBI:15378"/>
        <dbReference type="ChEBI" id="CHEBI:17499"/>
        <dbReference type="ChEBI" id="CHEBI:29950"/>
        <dbReference type="ChEBI" id="CHEBI:30616"/>
        <dbReference type="ChEBI" id="CHEBI:33019"/>
        <dbReference type="ChEBI" id="CHEBI:61963"/>
        <dbReference type="ChEBI" id="CHEBI:65315"/>
        <dbReference type="ChEBI" id="CHEBI:87170"/>
        <dbReference type="ChEBI" id="CHEBI:456215"/>
        <dbReference type="EC" id="2.8.1.13"/>
    </reaction>
</comment>
<gene>
    <name evidence="14" type="primary">mnmA</name>
    <name evidence="14" type="ORF">IAB06_05620</name>
</gene>
<dbReference type="InterPro" id="IPR046885">
    <property type="entry name" value="MnmA-like_C"/>
</dbReference>
<dbReference type="NCBIfam" id="TIGR00420">
    <property type="entry name" value="trmU"/>
    <property type="match status" value="1"/>
</dbReference>
<organism evidence="14 15">
    <name type="scientific">Candidatus Avacidaminococcus intestinavium</name>
    <dbReference type="NCBI Taxonomy" id="2840684"/>
    <lineage>
        <taxon>Bacteria</taxon>
        <taxon>Bacillati</taxon>
        <taxon>Bacillota</taxon>
        <taxon>Negativicutes</taxon>
        <taxon>Acidaminococcales</taxon>
        <taxon>Acidaminococcaceae</taxon>
        <taxon>Acidaminococcaceae incertae sedis</taxon>
        <taxon>Candidatus Avacidaminococcus</taxon>
    </lineage>
</organism>
<evidence type="ECO:0000256" key="10">
    <source>
        <dbReference type="ARBA" id="ARBA00051542"/>
    </source>
</evidence>
<feature type="domain" description="tRNA-specific 2-thiouridylase MnmA-like central" evidence="13">
    <location>
        <begin position="227"/>
        <end position="289"/>
    </location>
</feature>
<dbReference type="FunFam" id="2.40.30.10:FF:000023">
    <property type="entry name" value="tRNA-specific 2-thiouridylase MnmA"/>
    <property type="match status" value="1"/>
</dbReference>
<keyword evidence="9" id="KW-1015">Disulfide bond</keyword>
<dbReference type="InterPro" id="IPR046884">
    <property type="entry name" value="MnmA-like_central"/>
</dbReference>
<dbReference type="PANTHER" id="PTHR11933:SF5">
    <property type="entry name" value="MITOCHONDRIAL TRNA-SPECIFIC 2-THIOURIDYLASE 1"/>
    <property type="match status" value="1"/>
</dbReference>
<feature type="domain" description="tRNA-specific 2-thiouridylase MnmA-like C-terminal" evidence="12">
    <location>
        <begin position="298"/>
        <end position="372"/>
    </location>
</feature>
<keyword evidence="4 14" id="KW-0808">Transferase</keyword>
<dbReference type="PANTHER" id="PTHR11933">
    <property type="entry name" value="TRNA 5-METHYLAMINOMETHYL-2-THIOURIDYLATE -METHYLTRANSFERASE"/>
    <property type="match status" value="1"/>
</dbReference>
<dbReference type="EC" id="2.8.1.13" evidence="1"/>
<dbReference type="InterPro" id="IPR004506">
    <property type="entry name" value="MnmA-like"/>
</dbReference>
<evidence type="ECO:0000256" key="5">
    <source>
        <dbReference type="ARBA" id="ARBA00022694"/>
    </source>
</evidence>
<evidence type="ECO:0000313" key="14">
    <source>
        <dbReference type="EMBL" id="HIU64492.1"/>
    </source>
</evidence>
<keyword evidence="2" id="KW-0963">Cytoplasm</keyword>
<reference evidence="14" key="1">
    <citation type="submission" date="2020-10" db="EMBL/GenBank/DDBJ databases">
        <authorList>
            <person name="Gilroy R."/>
        </authorList>
    </citation>
    <scope>NUCLEOTIDE SEQUENCE</scope>
    <source>
        <strain evidence="14">CHK160-1198</strain>
    </source>
</reference>
<keyword evidence="5" id="KW-0819">tRNA processing</keyword>
<dbReference type="GO" id="GO:0000049">
    <property type="term" value="F:tRNA binding"/>
    <property type="evidence" value="ECO:0007669"/>
    <property type="project" value="UniProtKB-KW"/>
</dbReference>
<name>A0A9D1SLY3_9FIRM</name>
<dbReference type="Gene3D" id="3.40.50.620">
    <property type="entry name" value="HUPs"/>
    <property type="match status" value="1"/>
</dbReference>
<keyword evidence="6" id="KW-0547">Nucleotide-binding</keyword>
<dbReference type="EMBL" id="DVNI01000091">
    <property type="protein sequence ID" value="HIU64492.1"/>
    <property type="molecule type" value="Genomic_DNA"/>
</dbReference>
<dbReference type="Gene3D" id="2.30.30.280">
    <property type="entry name" value="Adenine nucleotide alpha hydrolases-like domains"/>
    <property type="match status" value="1"/>
</dbReference>
<evidence type="ECO:0000256" key="1">
    <source>
        <dbReference type="ARBA" id="ARBA00011949"/>
    </source>
</evidence>
<evidence type="ECO:0000256" key="6">
    <source>
        <dbReference type="ARBA" id="ARBA00022741"/>
    </source>
</evidence>
<evidence type="ECO:0000256" key="11">
    <source>
        <dbReference type="ARBA" id="ARBA00056575"/>
    </source>
</evidence>
<evidence type="ECO:0000256" key="8">
    <source>
        <dbReference type="ARBA" id="ARBA00022884"/>
    </source>
</evidence>
<dbReference type="InterPro" id="IPR023382">
    <property type="entry name" value="MnmA-like_central_sf"/>
</dbReference>
<dbReference type="FunFam" id="3.40.50.620:FF:000115">
    <property type="entry name" value="tRNA-specific 2-thiouridylase MnmA"/>
    <property type="match status" value="1"/>
</dbReference>
<evidence type="ECO:0000259" key="12">
    <source>
        <dbReference type="Pfam" id="PF20258"/>
    </source>
</evidence>
<dbReference type="GO" id="GO:0103016">
    <property type="term" value="F:tRNA-uridine 2-sulfurtransferase activity"/>
    <property type="evidence" value="ECO:0007669"/>
    <property type="project" value="UniProtKB-EC"/>
</dbReference>
<dbReference type="GO" id="GO:0002143">
    <property type="term" value="P:tRNA wobble position uridine thiolation"/>
    <property type="evidence" value="ECO:0007669"/>
    <property type="project" value="TreeGrafter"/>
</dbReference>
<dbReference type="Pfam" id="PF03054">
    <property type="entry name" value="tRNA_Me_trans"/>
    <property type="match status" value="1"/>
</dbReference>
<sequence>MSNLDSNKINSESQGHSNKKVMVAMSGGVDSSAVAVLLREEGYDVVGVTCRMFVNEEIGIVGESRCCSLADIEDARLASRKIGAPHYTYNMGESFKQTVIEPFVADYEAGRTPNPCINCNKYVKFPELLQRALLLGMDYLATGHYAKVYFDEQRNRWLLARAEDLSKDQTYMLYALTQHELSHLLFPLGNLQKTQVRQKATSAGLINADKPDSQDICFVPDGNYAGFIEFYRKESAKPGNFVLADGTVIGKHKGLIHYTVGQRKGLGIAYAYPLYVLAKDAKQNTVIVGPDSELYQSSFFVTDCNLIAVEKLEQPLEITCKTRYRMNAMPAVIEPVADDKIKVTFIEPQRAITPGQAAVFYDGDIVIGGGTILEK</sequence>
<evidence type="ECO:0000256" key="7">
    <source>
        <dbReference type="ARBA" id="ARBA00022840"/>
    </source>
</evidence>
<dbReference type="NCBIfam" id="NF001138">
    <property type="entry name" value="PRK00143.1"/>
    <property type="match status" value="1"/>
</dbReference>
<dbReference type="FunFam" id="2.30.30.280:FF:000001">
    <property type="entry name" value="tRNA-specific 2-thiouridylase MnmA"/>
    <property type="match status" value="1"/>
</dbReference>